<comment type="caution">
    <text evidence="1">The sequence shown here is derived from an EMBL/GenBank/DDBJ whole genome shotgun (WGS) entry which is preliminary data.</text>
</comment>
<proteinExistence type="predicted"/>
<sequence>MSYPIPACYESRSRDFSKMTFNKHTLHRGPLHFSLVDPKTYGQAAKTRESYVDIPRSLSEKVLGNTPLYLDKNLVPSKNFRFGDFKCPYEGPPTYYNIKIHEHSRTSQFCRFSTSSALKIRTHLPVA</sequence>
<dbReference type="EMBL" id="BMAV01022540">
    <property type="protein sequence ID" value="GFY77639.1"/>
    <property type="molecule type" value="Genomic_DNA"/>
</dbReference>
<dbReference type="Proteomes" id="UP000886998">
    <property type="component" value="Unassembled WGS sequence"/>
</dbReference>
<dbReference type="AlphaFoldDB" id="A0A8X6YXE2"/>
<gene>
    <name evidence="1" type="ORF">TNIN_216311</name>
</gene>
<keyword evidence="2" id="KW-1185">Reference proteome</keyword>
<protein>
    <submittedName>
        <fullName evidence="1">Uncharacterized protein</fullName>
    </submittedName>
</protein>
<accession>A0A8X6YXE2</accession>
<organism evidence="1 2">
    <name type="scientific">Trichonephila inaurata madagascariensis</name>
    <dbReference type="NCBI Taxonomy" id="2747483"/>
    <lineage>
        <taxon>Eukaryota</taxon>
        <taxon>Metazoa</taxon>
        <taxon>Ecdysozoa</taxon>
        <taxon>Arthropoda</taxon>
        <taxon>Chelicerata</taxon>
        <taxon>Arachnida</taxon>
        <taxon>Araneae</taxon>
        <taxon>Araneomorphae</taxon>
        <taxon>Entelegynae</taxon>
        <taxon>Araneoidea</taxon>
        <taxon>Nephilidae</taxon>
        <taxon>Trichonephila</taxon>
        <taxon>Trichonephila inaurata</taxon>
    </lineage>
</organism>
<name>A0A8X6YXE2_9ARAC</name>
<evidence type="ECO:0000313" key="2">
    <source>
        <dbReference type="Proteomes" id="UP000886998"/>
    </source>
</evidence>
<reference evidence="1" key="1">
    <citation type="submission" date="2020-08" db="EMBL/GenBank/DDBJ databases">
        <title>Multicomponent nature underlies the extraordinary mechanical properties of spider dragline silk.</title>
        <authorList>
            <person name="Kono N."/>
            <person name="Nakamura H."/>
            <person name="Mori M."/>
            <person name="Yoshida Y."/>
            <person name="Ohtoshi R."/>
            <person name="Malay A.D."/>
            <person name="Moran D.A.P."/>
            <person name="Tomita M."/>
            <person name="Numata K."/>
            <person name="Arakawa K."/>
        </authorList>
    </citation>
    <scope>NUCLEOTIDE SEQUENCE</scope>
</reference>
<evidence type="ECO:0000313" key="1">
    <source>
        <dbReference type="EMBL" id="GFY77639.1"/>
    </source>
</evidence>